<evidence type="ECO:0000313" key="2">
    <source>
        <dbReference type="Proteomes" id="UP001307849"/>
    </source>
</evidence>
<dbReference type="AlphaFoldDB" id="A0AAN8RJH4"/>
<dbReference type="Proteomes" id="UP001307849">
    <property type="component" value="Unassembled WGS sequence"/>
</dbReference>
<dbReference type="SUPFAM" id="SSF53167">
    <property type="entry name" value="Purine and uridine phosphorylases"/>
    <property type="match status" value="1"/>
</dbReference>
<dbReference type="GO" id="GO:0009116">
    <property type="term" value="P:nucleoside metabolic process"/>
    <property type="evidence" value="ECO:0007669"/>
    <property type="project" value="InterPro"/>
</dbReference>
<proteinExistence type="predicted"/>
<protein>
    <recommendedName>
        <fullName evidence="3">Nucleoside phosphorylase domain-containing protein</fullName>
    </recommendedName>
</protein>
<evidence type="ECO:0008006" key="3">
    <source>
        <dbReference type="Google" id="ProtNLM"/>
    </source>
</evidence>
<sequence>MTDNTKYTVGWICAIETEYIAAQCFLDERHEKPKSLHAKDSNHYTLGKIAGHNVAIAVLPSGECGISSATAVVKNMLYSFPNIRIGLLVGVGGGAPSPKHDIRLGDIVVSVPHDGNGGVFQYDIGKTVQNQSFQTNGFLNQPPPILLAAVAGLGARYRSEGHEIEASINDILSTKKRLQRDFQRPDPSTDRLYKSDIVHSRTNEDCISLCGGDASKLVSRPERTEEEDNPAVHRGLIASANQILMDAVIRDKLADEKEVLCFEREAAGLMNQFPCLVIKGICNYSDSHENTKWQGYAAMTAAAYAKDLLCEIVPAKVESEGKIADIPGILSTSKWFSESVSTPIDLYPVLDQDNKCLMHVVRSRAQLTNL</sequence>
<keyword evidence="2" id="KW-1185">Reference proteome</keyword>
<accession>A0AAN8RJH4</accession>
<dbReference type="Gene3D" id="3.40.50.1580">
    <property type="entry name" value="Nucleoside phosphorylase domain"/>
    <property type="match status" value="1"/>
</dbReference>
<dbReference type="EMBL" id="JAVHJM010000011">
    <property type="protein sequence ID" value="KAK6502679.1"/>
    <property type="molecule type" value="Genomic_DNA"/>
</dbReference>
<name>A0AAN8RJH4_9PEZI</name>
<dbReference type="GO" id="GO:0003824">
    <property type="term" value="F:catalytic activity"/>
    <property type="evidence" value="ECO:0007669"/>
    <property type="project" value="InterPro"/>
</dbReference>
<evidence type="ECO:0000313" key="1">
    <source>
        <dbReference type="EMBL" id="KAK6502679.1"/>
    </source>
</evidence>
<reference evidence="1 2" key="1">
    <citation type="submission" date="2019-10" db="EMBL/GenBank/DDBJ databases">
        <authorList>
            <person name="Palmer J.M."/>
        </authorList>
    </citation>
    <scope>NUCLEOTIDE SEQUENCE [LARGE SCALE GENOMIC DNA]</scope>
    <source>
        <strain evidence="1 2">TWF506</strain>
    </source>
</reference>
<dbReference type="PANTHER" id="PTHR46082:SF11">
    <property type="entry name" value="AAA+ ATPASE DOMAIN-CONTAINING PROTEIN-RELATED"/>
    <property type="match status" value="1"/>
</dbReference>
<dbReference type="InterPro" id="IPR053137">
    <property type="entry name" value="NLR-like"/>
</dbReference>
<dbReference type="InterPro" id="IPR035994">
    <property type="entry name" value="Nucleoside_phosphorylase_sf"/>
</dbReference>
<dbReference type="PANTHER" id="PTHR46082">
    <property type="entry name" value="ATP/GTP-BINDING PROTEIN-RELATED"/>
    <property type="match status" value="1"/>
</dbReference>
<organism evidence="1 2">
    <name type="scientific">Arthrobotrys conoides</name>
    <dbReference type="NCBI Taxonomy" id="74498"/>
    <lineage>
        <taxon>Eukaryota</taxon>
        <taxon>Fungi</taxon>
        <taxon>Dikarya</taxon>
        <taxon>Ascomycota</taxon>
        <taxon>Pezizomycotina</taxon>
        <taxon>Orbiliomycetes</taxon>
        <taxon>Orbiliales</taxon>
        <taxon>Orbiliaceae</taxon>
        <taxon>Arthrobotrys</taxon>
    </lineage>
</organism>
<comment type="caution">
    <text evidence="1">The sequence shown here is derived from an EMBL/GenBank/DDBJ whole genome shotgun (WGS) entry which is preliminary data.</text>
</comment>
<gene>
    <name evidence="1" type="ORF">TWF506_003257</name>
</gene>